<dbReference type="GO" id="GO:0016746">
    <property type="term" value="F:acyltransferase activity"/>
    <property type="evidence" value="ECO:0007669"/>
    <property type="project" value="UniProtKB-KW"/>
</dbReference>
<organism evidence="4 5">
    <name type="scientific">Kribbella deserti</name>
    <dbReference type="NCBI Taxonomy" id="1926257"/>
    <lineage>
        <taxon>Bacteria</taxon>
        <taxon>Bacillati</taxon>
        <taxon>Actinomycetota</taxon>
        <taxon>Actinomycetes</taxon>
        <taxon>Propionibacteriales</taxon>
        <taxon>Kribbellaceae</taxon>
        <taxon>Kribbella</taxon>
    </lineage>
</organism>
<keyword evidence="1" id="KW-0808">Transferase</keyword>
<reference evidence="4 5" key="1">
    <citation type="submission" date="2024-09" db="EMBL/GenBank/DDBJ databases">
        <authorList>
            <person name="Sun Q."/>
            <person name="Mori K."/>
        </authorList>
    </citation>
    <scope>NUCLEOTIDE SEQUENCE [LARGE SCALE GENOMIC DNA]</scope>
    <source>
        <strain evidence="4 5">CGMCC 1.15906</strain>
    </source>
</reference>
<dbReference type="EMBL" id="JBHLTC010000012">
    <property type="protein sequence ID" value="MFC0624651.1"/>
    <property type="molecule type" value="Genomic_DNA"/>
</dbReference>
<keyword evidence="2 4" id="KW-0012">Acyltransferase</keyword>
<evidence type="ECO:0000313" key="5">
    <source>
        <dbReference type="Proteomes" id="UP001589890"/>
    </source>
</evidence>
<evidence type="ECO:0000256" key="2">
    <source>
        <dbReference type="ARBA" id="ARBA00023315"/>
    </source>
</evidence>
<gene>
    <name evidence="4" type="ORF">ACFFGN_11305</name>
</gene>
<accession>A0ABV6QKX7</accession>
<dbReference type="CDD" id="cd07989">
    <property type="entry name" value="LPLAT_AGPAT-like"/>
    <property type="match status" value="1"/>
</dbReference>
<dbReference type="Pfam" id="PF01553">
    <property type="entry name" value="Acyltransferase"/>
    <property type="match status" value="1"/>
</dbReference>
<dbReference type="Proteomes" id="UP001589890">
    <property type="component" value="Unassembled WGS sequence"/>
</dbReference>
<name>A0ABV6QKX7_9ACTN</name>
<dbReference type="PANTHER" id="PTHR10434:SF11">
    <property type="entry name" value="1-ACYL-SN-GLYCEROL-3-PHOSPHATE ACYLTRANSFERASE"/>
    <property type="match status" value="1"/>
</dbReference>
<evidence type="ECO:0000256" key="1">
    <source>
        <dbReference type="ARBA" id="ARBA00022679"/>
    </source>
</evidence>
<dbReference type="PANTHER" id="PTHR10434">
    <property type="entry name" value="1-ACYL-SN-GLYCEROL-3-PHOSPHATE ACYLTRANSFERASE"/>
    <property type="match status" value="1"/>
</dbReference>
<dbReference type="InterPro" id="IPR002123">
    <property type="entry name" value="Plipid/glycerol_acylTrfase"/>
</dbReference>
<dbReference type="RefSeq" id="WP_380046241.1">
    <property type="nucleotide sequence ID" value="NZ_JBHLTC010000012.1"/>
</dbReference>
<sequence length="222" mass="23930">MIQAIVRLVIAPLARLVYRPVIEGRENVPRQGRVILASNHLSFIDSIVIPLWAPRPVVFLAKAEYFRGKGLRGRLVAAFFTAIDAIGVERGTHGAAQASLDAALAVLADDLAFGIYPEGSRSRDGRIYRGKTGVAWLAFASGAPVVPVGVIGTDRVQPIGKSWPRLHRPTIRYGAPLVFEPPGEGVRPAQARRQATDKIMAAIQELTGQTPAGVYNEPAKPE</sequence>
<feature type="domain" description="Phospholipid/glycerol acyltransferase" evidence="3">
    <location>
        <begin position="34"/>
        <end position="153"/>
    </location>
</feature>
<evidence type="ECO:0000313" key="4">
    <source>
        <dbReference type="EMBL" id="MFC0624651.1"/>
    </source>
</evidence>
<keyword evidence="5" id="KW-1185">Reference proteome</keyword>
<comment type="caution">
    <text evidence="4">The sequence shown here is derived from an EMBL/GenBank/DDBJ whole genome shotgun (WGS) entry which is preliminary data.</text>
</comment>
<proteinExistence type="predicted"/>
<evidence type="ECO:0000259" key="3">
    <source>
        <dbReference type="SMART" id="SM00563"/>
    </source>
</evidence>
<dbReference type="SUPFAM" id="SSF69593">
    <property type="entry name" value="Glycerol-3-phosphate (1)-acyltransferase"/>
    <property type="match status" value="1"/>
</dbReference>
<dbReference type="SMART" id="SM00563">
    <property type="entry name" value="PlsC"/>
    <property type="match status" value="1"/>
</dbReference>
<protein>
    <submittedName>
        <fullName evidence="4">Lysophospholipid acyltransferase family protein</fullName>
    </submittedName>
</protein>